<gene>
    <name evidence="1" type="ORF">FHS56_001162</name>
</gene>
<dbReference type="RefSeq" id="WP_166918926.1">
    <property type="nucleotide sequence ID" value="NZ_JAASRN010000002.1"/>
</dbReference>
<comment type="caution">
    <text evidence="1">The sequence shown here is derived from an EMBL/GenBank/DDBJ whole genome shotgun (WGS) entry which is preliminary data.</text>
</comment>
<evidence type="ECO:0000313" key="1">
    <source>
        <dbReference type="EMBL" id="NIK73649.1"/>
    </source>
</evidence>
<dbReference type="EMBL" id="JAASRN010000002">
    <property type="protein sequence ID" value="NIK73649.1"/>
    <property type="molecule type" value="Genomic_DNA"/>
</dbReference>
<organism evidence="1 2">
    <name type="scientific">Thermonema lapsum</name>
    <dbReference type="NCBI Taxonomy" id="28195"/>
    <lineage>
        <taxon>Bacteria</taxon>
        <taxon>Pseudomonadati</taxon>
        <taxon>Bacteroidota</taxon>
        <taxon>Cytophagia</taxon>
        <taxon>Cytophagales</taxon>
        <taxon>Thermonemataceae</taxon>
        <taxon>Thermonema</taxon>
    </lineage>
</organism>
<protein>
    <submittedName>
        <fullName evidence="1">Uncharacterized protein</fullName>
    </submittedName>
</protein>
<name>A0A846MQB1_9BACT</name>
<accession>A0A846MQB1</accession>
<reference evidence="1 2" key="1">
    <citation type="submission" date="2020-03" db="EMBL/GenBank/DDBJ databases">
        <title>Genomic Encyclopedia of Type Strains, Phase IV (KMG-IV): sequencing the most valuable type-strain genomes for metagenomic binning, comparative biology and taxonomic classification.</title>
        <authorList>
            <person name="Goeker M."/>
        </authorList>
    </citation>
    <scope>NUCLEOTIDE SEQUENCE [LARGE SCALE GENOMIC DNA]</scope>
    <source>
        <strain evidence="1 2">DSM 5718</strain>
    </source>
</reference>
<keyword evidence="2" id="KW-1185">Reference proteome</keyword>
<evidence type="ECO:0000313" key="2">
    <source>
        <dbReference type="Proteomes" id="UP000537126"/>
    </source>
</evidence>
<sequence>MKDIIKLYEIVENKTLQNLPLLNFERKNKEEELLLQIKEGYFQSDAEAAAKMYGTDDKDVRYKSLKYRLKQKLLNHLYFIDLEKIRVKFHWKNELLLWENFLKARILMEEGYAKMGEKMLRKALLQAEENAFTNIAYLIANLLIDYYVKEQNFPAYRQMQSLIERLREQQNIEEEAQDAYRLAMATLGKSYFSRIHFMEEARGIAASLRSIWEQTGNYNVFELYYRLQVAIYSYKGEYESMLEFLKEVDAIQSQYTIFSSRFDLWHHRTLELEACLHVFRIEEGLSLAKRYAPLFPSASESWFDFHAVYFRLACFAGNYQEAERLIYAAFNNEYMQQLPQESKRMWELMAAYLAYITNDKRLQHLFDVETYYKRLPDYDRHQLTFHLPLLILQIAYAVRVQDYEAVQERVALLQKYTNQNLRANISPRTRLFFRALKIMLDNDFKQKSSRSKGRYTQKQLSERQSKLEGDYFGEWEIIPYQELWNAMTMDLVREPMQKRGRPKKKKQAEK</sequence>
<proteinExistence type="predicted"/>
<dbReference type="AlphaFoldDB" id="A0A846MQB1"/>
<dbReference type="Proteomes" id="UP000537126">
    <property type="component" value="Unassembled WGS sequence"/>
</dbReference>